<reference evidence="1" key="2">
    <citation type="journal article" date="2015" name="Data Brief">
        <title>Shoot transcriptome of the giant reed, Arundo donax.</title>
        <authorList>
            <person name="Barrero R.A."/>
            <person name="Guerrero F.D."/>
            <person name="Moolhuijzen P."/>
            <person name="Goolsby J.A."/>
            <person name="Tidwell J."/>
            <person name="Bellgard S.E."/>
            <person name="Bellgard M.I."/>
        </authorList>
    </citation>
    <scope>NUCLEOTIDE SEQUENCE</scope>
    <source>
        <tissue evidence="1">Shoot tissue taken approximately 20 cm above the soil surface</tissue>
    </source>
</reference>
<dbReference type="EMBL" id="GBRH01187222">
    <property type="protein sequence ID" value="JAE10674.1"/>
    <property type="molecule type" value="Transcribed_RNA"/>
</dbReference>
<reference evidence="1" key="1">
    <citation type="submission" date="2014-09" db="EMBL/GenBank/DDBJ databases">
        <authorList>
            <person name="Magalhaes I.L.F."/>
            <person name="Oliveira U."/>
            <person name="Santos F.R."/>
            <person name="Vidigal T.H.D.A."/>
            <person name="Brescovit A.D."/>
            <person name="Santos A.J."/>
        </authorList>
    </citation>
    <scope>NUCLEOTIDE SEQUENCE</scope>
    <source>
        <tissue evidence="1">Shoot tissue taken approximately 20 cm above the soil surface</tissue>
    </source>
</reference>
<accession>A0A0A9FHI5</accession>
<protein>
    <submittedName>
        <fullName evidence="1">Uncharacterized protein</fullName>
    </submittedName>
</protein>
<dbReference type="AlphaFoldDB" id="A0A0A9FHI5"/>
<evidence type="ECO:0000313" key="1">
    <source>
        <dbReference type="EMBL" id="JAE10674.1"/>
    </source>
</evidence>
<name>A0A0A9FHI5_ARUDO</name>
<sequence>MDSIESRGHRDSRGPFFLRNRITCHH</sequence>
<organism evidence="1">
    <name type="scientific">Arundo donax</name>
    <name type="common">Giant reed</name>
    <name type="synonym">Donax arundinaceus</name>
    <dbReference type="NCBI Taxonomy" id="35708"/>
    <lineage>
        <taxon>Eukaryota</taxon>
        <taxon>Viridiplantae</taxon>
        <taxon>Streptophyta</taxon>
        <taxon>Embryophyta</taxon>
        <taxon>Tracheophyta</taxon>
        <taxon>Spermatophyta</taxon>
        <taxon>Magnoliopsida</taxon>
        <taxon>Liliopsida</taxon>
        <taxon>Poales</taxon>
        <taxon>Poaceae</taxon>
        <taxon>PACMAD clade</taxon>
        <taxon>Arundinoideae</taxon>
        <taxon>Arundineae</taxon>
        <taxon>Arundo</taxon>
    </lineage>
</organism>
<proteinExistence type="predicted"/>